<proteinExistence type="inferred from homology"/>
<dbReference type="Gene3D" id="1.50.10.10">
    <property type="match status" value="1"/>
</dbReference>
<feature type="domain" description="Mannosylglycerate hydrolase MGH1-like glycoside hydrolase" evidence="4">
    <location>
        <begin position="29"/>
        <end position="401"/>
    </location>
</feature>
<protein>
    <recommendedName>
        <fullName evidence="4">Mannosylglycerate hydrolase MGH1-like glycoside hydrolase domain-containing protein</fullName>
    </recommendedName>
</protein>
<comment type="caution">
    <text evidence="5">The sequence shown here is derived from an EMBL/GenBank/DDBJ whole genome shotgun (WGS) entry which is preliminary data.</text>
</comment>
<dbReference type="InterPro" id="IPR012341">
    <property type="entry name" value="6hp_glycosidase-like_sf"/>
</dbReference>
<gene>
    <name evidence="5" type="ORF">STA1M1_11920</name>
</gene>
<dbReference type="SUPFAM" id="SSF48208">
    <property type="entry name" value="Six-hairpin glycosidases"/>
    <property type="match status" value="1"/>
</dbReference>
<dbReference type="InterPro" id="IPR004888">
    <property type="entry name" value="Glycoside_hydrolase_63"/>
</dbReference>
<reference evidence="5" key="1">
    <citation type="journal article" date="2023" name="Int. J. Syst. Evol. Microbiol.">
        <title>Sinisalibacter aestuarii sp. nov., isolated from estuarine sediment of the Arakawa River.</title>
        <authorList>
            <person name="Arafat S.T."/>
            <person name="Hirano S."/>
            <person name="Sato A."/>
            <person name="Takeuchi K."/>
            <person name="Yasuda T."/>
            <person name="Terahara T."/>
            <person name="Hamada M."/>
            <person name="Kobayashi T."/>
        </authorList>
    </citation>
    <scope>NUCLEOTIDE SEQUENCE</scope>
    <source>
        <strain evidence="5">B-399</strain>
    </source>
</reference>
<evidence type="ECO:0000313" key="5">
    <source>
        <dbReference type="EMBL" id="GKY87323.1"/>
    </source>
</evidence>
<keyword evidence="3" id="KW-0326">Glycosidase</keyword>
<accession>A0ABQ5LQT5</accession>
<evidence type="ECO:0000256" key="1">
    <source>
        <dbReference type="ARBA" id="ARBA00010833"/>
    </source>
</evidence>
<dbReference type="PANTHER" id="PTHR10412">
    <property type="entry name" value="MANNOSYL-OLIGOSACCHARIDE GLUCOSIDASE"/>
    <property type="match status" value="1"/>
</dbReference>
<dbReference type="InterPro" id="IPR008928">
    <property type="entry name" value="6-hairpin_glycosidase_sf"/>
</dbReference>
<keyword evidence="6" id="KW-1185">Reference proteome</keyword>
<comment type="similarity">
    <text evidence="1">Belongs to the glycosyl hydrolase 63 family.</text>
</comment>
<keyword evidence="2" id="KW-0378">Hydrolase</keyword>
<dbReference type="Pfam" id="PF22422">
    <property type="entry name" value="MGH1-like_GH"/>
    <property type="match status" value="1"/>
</dbReference>
<dbReference type="EMBL" id="BROH01000002">
    <property type="protein sequence ID" value="GKY87323.1"/>
    <property type="molecule type" value="Genomic_DNA"/>
</dbReference>
<evidence type="ECO:0000313" key="6">
    <source>
        <dbReference type="Proteomes" id="UP001144205"/>
    </source>
</evidence>
<dbReference type="PANTHER" id="PTHR10412:SF11">
    <property type="entry name" value="MANNOSYL-OLIGOSACCHARIDE GLUCOSIDASE"/>
    <property type="match status" value="1"/>
</dbReference>
<name>A0ABQ5LQT5_9RHOB</name>
<evidence type="ECO:0000256" key="2">
    <source>
        <dbReference type="ARBA" id="ARBA00022801"/>
    </source>
</evidence>
<dbReference type="InterPro" id="IPR054491">
    <property type="entry name" value="MGH1-like_GH"/>
</dbReference>
<dbReference type="RefSeq" id="WP_281841313.1">
    <property type="nucleotide sequence ID" value="NZ_BROH01000002.1"/>
</dbReference>
<evidence type="ECO:0000259" key="4">
    <source>
        <dbReference type="Pfam" id="PF22422"/>
    </source>
</evidence>
<dbReference type="Proteomes" id="UP001144205">
    <property type="component" value="Unassembled WGS sequence"/>
</dbReference>
<organism evidence="5 6">
    <name type="scientific">Sinisalibacter aestuarii</name>
    <dbReference type="NCBI Taxonomy" id="2949426"/>
    <lineage>
        <taxon>Bacteria</taxon>
        <taxon>Pseudomonadati</taxon>
        <taxon>Pseudomonadota</taxon>
        <taxon>Alphaproteobacteria</taxon>
        <taxon>Rhodobacterales</taxon>
        <taxon>Roseobacteraceae</taxon>
        <taxon>Sinisalibacter</taxon>
    </lineage>
</organism>
<sequence length="422" mass="47018">MNLALDNEARAILAGNDRGGYTVPTAGLYPYQWNWDSIFAAMGFAEHDRARAWAEIETLFSGQWPNGMVPHILFHKVDPSYFPGPDIWGGVGPLPSSGISQPPVAATFIRCLYEQDKALGAAHVRALIPRLTDWHRWFITWRGEGGAICVSHPWETGRDNAPDWDAPFAAIEPVGVEEYRRRDTTHVVEDERPRSYEYDRYLYLVKLGRESGWDEAHIKADSPFRVADPTMTFILLRANRDLLALAREFGAPTDEIEGWIAAIGAGAERLWNPEIGAYDCLDIRSGQHSGVISNASFLSWYGGLHDDRMLAHFERIRGLTRFGVPSADPGHPAYEPRRYWRGPVWAMMNWLIAMGLDEAGHGDLAEALRLNTGEMIATGGFAEYFDPRDGTPAGGRNFTWTAAVWLAWASPTSGRISCPASS</sequence>
<evidence type="ECO:0000256" key="3">
    <source>
        <dbReference type="ARBA" id="ARBA00023295"/>
    </source>
</evidence>